<dbReference type="AlphaFoldDB" id="X1V544"/>
<proteinExistence type="predicted"/>
<evidence type="ECO:0000313" key="1">
    <source>
        <dbReference type="EMBL" id="GAJ07276.1"/>
    </source>
</evidence>
<protein>
    <submittedName>
        <fullName evidence="1">Uncharacterized protein</fullName>
    </submittedName>
</protein>
<gene>
    <name evidence="1" type="ORF">S12H4_41528</name>
</gene>
<name>X1V544_9ZZZZ</name>
<accession>X1V544</accession>
<comment type="caution">
    <text evidence="1">The sequence shown here is derived from an EMBL/GenBank/DDBJ whole genome shotgun (WGS) entry which is preliminary data.</text>
</comment>
<organism evidence="1">
    <name type="scientific">marine sediment metagenome</name>
    <dbReference type="NCBI Taxonomy" id="412755"/>
    <lineage>
        <taxon>unclassified sequences</taxon>
        <taxon>metagenomes</taxon>
        <taxon>ecological metagenomes</taxon>
    </lineage>
</organism>
<reference evidence="1" key="1">
    <citation type="journal article" date="2014" name="Front. Microbiol.">
        <title>High frequency of phylogenetically diverse reductive dehalogenase-homologous genes in deep subseafloor sedimentary metagenomes.</title>
        <authorList>
            <person name="Kawai M."/>
            <person name="Futagami T."/>
            <person name="Toyoda A."/>
            <person name="Takaki Y."/>
            <person name="Nishi S."/>
            <person name="Hori S."/>
            <person name="Arai W."/>
            <person name="Tsubouchi T."/>
            <person name="Morono Y."/>
            <person name="Uchiyama I."/>
            <person name="Ito T."/>
            <person name="Fujiyama A."/>
            <person name="Inagaki F."/>
            <person name="Takami H."/>
        </authorList>
    </citation>
    <scope>NUCLEOTIDE SEQUENCE</scope>
    <source>
        <strain evidence="1">Expedition CK06-06</strain>
    </source>
</reference>
<sequence>MISAQDVRNAFLWPNAKELLGVSFRGTLYRNDKLVRRLERLVTE</sequence>
<feature type="non-terminal residue" evidence="1">
    <location>
        <position position="44"/>
    </location>
</feature>
<dbReference type="EMBL" id="BARW01025319">
    <property type="protein sequence ID" value="GAJ07276.1"/>
    <property type="molecule type" value="Genomic_DNA"/>
</dbReference>